<sequence>MKKGYCVFAGLLMICSQQVLAHGYEMFGDCIRQDAKTIRCTGGVNGKPLPGLRIDVLSDDDAILVRGRLDADGAFSFDTPAVPFYVLIEAKPGLVVEIDDWEID</sequence>
<name>N6YXM7_THAL4</name>
<dbReference type="RefSeq" id="WP_004338943.1">
    <property type="nucleotide sequence ID" value="NZ_AMXE01000042.1"/>
</dbReference>
<comment type="caution">
    <text evidence="2">The sequence shown here is derived from an EMBL/GenBank/DDBJ whole genome shotgun (WGS) entry which is preliminary data.</text>
</comment>
<dbReference type="Proteomes" id="UP000013232">
    <property type="component" value="Unassembled WGS sequence"/>
</dbReference>
<evidence type="ECO:0000256" key="1">
    <source>
        <dbReference type="SAM" id="SignalP"/>
    </source>
</evidence>
<dbReference type="AlphaFoldDB" id="N6YXM7"/>
<keyword evidence="3" id="KW-1185">Reference proteome</keyword>
<evidence type="ECO:0000313" key="3">
    <source>
        <dbReference type="Proteomes" id="UP000013232"/>
    </source>
</evidence>
<evidence type="ECO:0000313" key="2">
    <source>
        <dbReference type="EMBL" id="ENO87167.1"/>
    </source>
</evidence>
<reference evidence="2 3" key="1">
    <citation type="submission" date="2012-09" db="EMBL/GenBank/DDBJ databases">
        <title>Draft Genome Sequences of 6 Strains from Genus Thauera.</title>
        <authorList>
            <person name="Liu B."/>
            <person name="Shapleigh J.P."/>
            <person name="Frostegard A.H."/>
        </authorList>
    </citation>
    <scope>NUCLEOTIDE SEQUENCE [LARGE SCALE GENOMIC DNA]</scope>
    <source>
        <strain evidence="3">47Lol / DSM 12138</strain>
    </source>
</reference>
<feature type="signal peptide" evidence="1">
    <location>
        <begin position="1"/>
        <end position="21"/>
    </location>
</feature>
<keyword evidence="1" id="KW-0732">Signal</keyword>
<dbReference type="STRING" id="1123367.GCA_000621305_02562"/>
<evidence type="ECO:0008006" key="4">
    <source>
        <dbReference type="Google" id="ProtNLM"/>
    </source>
</evidence>
<gene>
    <name evidence="2" type="ORF">C666_11685</name>
</gene>
<accession>N6YXM7</accession>
<proteinExistence type="predicted"/>
<organism evidence="2 3">
    <name type="scientific">Thauera linaloolentis (strain DSM 12138 / JCM 21573 / CCUG 41526 / CIP 105981 / IAM 15112 / NBRC 102519 / 47Lol)</name>
    <dbReference type="NCBI Taxonomy" id="1123367"/>
    <lineage>
        <taxon>Bacteria</taxon>
        <taxon>Pseudomonadati</taxon>
        <taxon>Pseudomonadota</taxon>
        <taxon>Betaproteobacteria</taxon>
        <taxon>Rhodocyclales</taxon>
        <taxon>Zoogloeaceae</taxon>
        <taxon>Thauera</taxon>
    </lineage>
</organism>
<dbReference type="EMBL" id="AMXE01000042">
    <property type="protein sequence ID" value="ENO87167.1"/>
    <property type="molecule type" value="Genomic_DNA"/>
</dbReference>
<feature type="chain" id="PRO_5004128418" description="Carboxypeptidase regulatory-like domain-containing protein" evidence="1">
    <location>
        <begin position="22"/>
        <end position="104"/>
    </location>
</feature>
<protein>
    <recommendedName>
        <fullName evidence="4">Carboxypeptidase regulatory-like domain-containing protein</fullName>
    </recommendedName>
</protein>